<dbReference type="Gene3D" id="3.30.565.10">
    <property type="entry name" value="Histidine kinase-like ATPase, C-terminal domain"/>
    <property type="match status" value="1"/>
</dbReference>
<dbReference type="PROSITE" id="PS50109">
    <property type="entry name" value="HIS_KIN"/>
    <property type="match status" value="1"/>
</dbReference>
<dbReference type="Pfam" id="PF08269">
    <property type="entry name" value="dCache_2"/>
    <property type="match status" value="1"/>
</dbReference>
<evidence type="ECO:0000256" key="12">
    <source>
        <dbReference type="ARBA" id="ARBA00023012"/>
    </source>
</evidence>
<dbReference type="GO" id="GO:0000155">
    <property type="term" value="F:phosphorelay sensor kinase activity"/>
    <property type="evidence" value="ECO:0007669"/>
    <property type="project" value="InterPro"/>
</dbReference>
<keyword evidence="6" id="KW-0808">Transferase</keyword>
<protein>
    <recommendedName>
        <fullName evidence="3">histidine kinase</fullName>
        <ecNumber evidence="3">2.7.13.3</ecNumber>
    </recommendedName>
</protein>
<keyword evidence="8" id="KW-0547">Nucleotide-binding</keyword>
<dbReference type="STRING" id="572480.Arnit_1023"/>
<keyword evidence="13 14" id="KW-0472">Membrane</keyword>
<evidence type="ECO:0000256" key="14">
    <source>
        <dbReference type="SAM" id="Phobius"/>
    </source>
</evidence>
<dbReference type="InterPro" id="IPR033480">
    <property type="entry name" value="sCache_2"/>
</dbReference>
<dbReference type="Proteomes" id="UP000000939">
    <property type="component" value="Chromosome"/>
</dbReference>
<evidence type="ECO:0000313" key="17">
    <source>
        <dbReference type="Proteomes" id="UP000000939"/>
    </source>
</evidence>
<keyword evidence="10" id="KW-0067">ATP-binding</keyword>
<dbReference type="GO" id="GO:0005524">
    <property type="term" value="F:ATP binding"/>
    <property type="evidence" value="ECO:0007669"/>
    <property type="project" value="UniProtKB-KW"/>
</dbReference>
<dbReference type="InterPro" id="IPR004358">
    <property type="entry name" value="Sig_transdc_His_kin-like_C"/>
</dbReference>
<dbReference type="GO" id="GO:0005886">
    <property type="term" value="C:plasma membrane"/>
    <property type="evidence" value="ECO:0007669"/>
    <property type="project" value="UniProtKB-SubCell"/>
</dbReference>
<keyword evidence="4" id="KW-1003">Cell membrane</keyword>
<dbReference type="eggNOG" id="COG4564">
    <property type="taxonomic scope" value="Bacteria"/>
</dbReference>
<reference evidence="16 17" key="1">
    <citation type="journal article" date="2010" name="Stand. Genomic Sci.">
        <title>Complete genome sequence of Arcobacter nitrofigilis type strain (CI).</title>
        <authorList>
            <person name="Pati A."/>
            <person name="Gronow S."/>
            <person name="Lapidus A."/>
            <person name="Copeland A."/>
            <person name="Glavina Del Rio T."/>
            <person name="Nolan M."/>
            <person name="Lucas S."/>
            <person name="Tice H."/>
            <person name="Cheng J.F."/>
            <person name="Han C."/>
            <person name="Chertkov O."/>
            <person name="Bruce D."/>
            <person name="Tapia R."/>
            <person name="Goodwin L."/>
            <person name="Pitluck S."/>
            <person name="Liolios K."/>
            <person name="Ivanova N."/>
            <person name="Mavromatis K."/>
            <person name="Chen A."/>
            <person name="Palaniappan K."/>
            <person name="Land M."/>
            <person name="Hauser L."/>
            <person name="Chang Y.J."/>
            <person name="Jeffries C.D."/>
            <person name="Detter J.C."/>
            <person name="Rohde M."/>
            <person name="Goker M."/>
            <person name="Bristow J."/>
            <person name="Eisen J.A."/>
            <person name="Markowitz V."/>
            <person name="Hugenholtz P."/>
            <person name="Klenk H.P."/>
            <person name="Kyrpides N.C."/>
        </authorList>
    </citation>
    <scope>NUCLEOTIDE SEQUENCE [LARGE SCALE GENOMIC DNA]</scope>
    <source>
        <strain evidence="17">ATCC 33309 / DSM 7299 / CCUG 15893 / LMG 7604 / NCTC 12251 / CI</strain>
    </source>
</reference>
<comment type="catalytic activity">
    <reaction evidence="1">
        <text>ATP + protein L-histidine = ADP + protein N-phospho-L-histidine.</text>
        <dbReference type="EC" id="2.7.13.3"/>
    </reaction>
</comment>
<dbReference type="InterPro" id="IPR036890">
    <property type="entry name" value="HATPase_C_sf"/>
</dbReference>
<dbReference type="EMBL" id="CP001999">
    <property type="protein sequence ID" value="ADG92686.1"/>
    <property type="molecule type" value="Genomic_DNA"/>
</dbReference>
<gene>
    <name evidence="16" type="ordered locus">Arnit_1023</name>
</gene>
<dbReference type="InterPro" id="IPR003661">
    <property type="entry name" value="HisK_dim/P_dom"/>
</dbReference>
<keyword evidence="11 14" id="KW-1133">Transmembrane helix</keyword>
<dbReference type="SMART" id="SM01049">
    <property type="entry name" value="Cache_2"/>
    <property type="match status" value="2"/>
</dbReference>
<keyword evidence="12" id="KW-0902">Two-component regulatory system</keyword>
<evidence type="ECO:0000256" key="13">
    <source>
        <dbReference type="ARBA" id="ARBA00023136"/>
    </source>
</evidence>
<keyword evidence="17" id="KW-1185">Reference proteome</keyword>
<dbReference type="PANTHER" id="PTHR43065">
    <property type="entry name" value="SENSOR HISTIDINE KINASE"/>
    <property type="match status" value="1"/>
</dbReference>
<name>D5V3A4_ARCNC</name>
<evidence type="ECO:0000256" key="1">
    <source>
        <dbReference type="ARBA" id="ARBA00000085"/>
    </source>
</evidence>
<dbReference type="Gene3D" id="1.10.287.130">
    <property type="match status" value="1"/>
</dbReference>
<feature type="transmembrane region" description="Helical" evidence="14">
    <location>
        <begin position="360"/>
        <end position="378"/>
    </location>
</feature>
<evidence type="ECO:0000313" key="16">
    <source>
        <dbReference type="EMBL" id="ADG92686.1"/>
    </source>
</evidence>
<evidence type="ECO:0000256" key="8">
    <source>
        <dbReference type="ARBA" id="ARBA00022741"/>
    </source>
</evidence>
<evidence type="ECO:0000256" key="9">
    <source>
        <dbReference type="ARBA" id="ARBA00022777"/>
    </source>
</evidence>
<dbReference type="Pfam" id="PF02518">
    <property type="entry name" value="HATPase_c"/>
    <property type="match status" value="1"/>
</dbReference>
<dbReference type="InterPro" id="IPR005467">
    <property type="entry name" value="His_kinase_dom"/>
</dbReference>
<dbReference type="PRINTS" id="PR00344">
    <property type="entry name" value="BCTRLSENSOR"/>
</dbReference>
<feature type="domain" description="Histidine kinase" evidence="15">
    <location>
        <begin position="422"/>
        <end position="646"/>
    </location>
</feature>
<dbReference type="Gene3D" id="3.30.450.20">
    <property type="entry name" value="PAS domain"/>
    <property type="match status" value="2"/>
</dbReference>
<dbReference type="EC" id="2.7.13.3" evidence="3"/>
<dbReference type="SUPFAM" id="SSF55874">
    <property type="entry name" value="ATPase domain of HSP90 chaperone/DNA topoisomerase II/histidine kinase"/>
    <property type="match status" value="1"/>
</dbReference>
<evidence type="ECO:0000256" key="10">
    <source>
        <dbReference type="ARBA" id="ARBA00022840"/>
    </source>
</evidence>
<dbReference type="InterPro" id="IPR004010">
    <property type="entry name" value="Double_Cache_2"/>
</dbReference>
<dbReference type="KEGG" id="ant:Arnit_1023"/>
<dbReference type="AlphaFoldDB" id="D5V3A4"/>
<evidence type="ECO:0000259" key="15">
    <source>
        <dbReference type="PROSITE" id="PS50109"/>
    </source>
</evidence>
<evidence type="ECO:0000256" key="2">
    <source>
        <dbReference type="ARBA" id="ARBA00004651"/>
    </source>
</evidence>
<dbReference type="SUPFAM" id="SSF47384">
    <property type="entry name" value="Homodimeric domain of signal transducing histidine kinase"/>
    <property type="match status" value="1"/>
</dbReference>
<keyword evidence="9 16" id="KW-0418">Kinase</keyword>
<sequence length="646" mass="75716">MKFFDNEKNILNLIKYGAIVPVIIFSFIITNIFIEQKKQDVKNEVKILKTNYLDENKKIVKYEVLNIISLINDEISKSEESLKESIKSKVYEAYKVANILYTEESNDFSNEQTRAKQRILTTIKHALTGMSFNNNRGYFFIDDINGVKILQPFNKEFEGKNMLDYEDAKGYKFVKKISETIKNKTESFDKYYWYKPNDRTQAYEKISFYKYFEPYNVVIGTGEYTSDFEDKIKKKVLEWITRFRYNENGYIFVYDLNGNCLSDIRKECIGKNRLKVKNSKGDFVVKDILNFAKTHKEGYLDYLSTYNANYKSSAKISYIKLFEKWNWVIGNGFYLDRLNSVIKQREIELTKNSNQVINKILIISIIMTLILIAISFYVSNIIATKFKEYRENLDLETKKTIEKEMLLIQQSKMAIMGEMIGNIAHQWKQPLNLISMSNSLIKLNKENESHNSEEEINEAIDNIDDSVIHLTTTIDDFRNFFNPSKEKTYFNIEAIFEKTLKLISSEFKTSNIEIVKNIKDTFISGYQNELLQVFINIIKNAKDEFIKNPKKSQKQFVFIDVFEDETFLYILIKDTNGGIPNEILNDVFKPYFTTKKDMGGTGIGLYMSKQIITNMNGKIDVTNEEFQYKNETYKGAQFTIKLPKNS</sequence>
<dbReference type="HOGENOM" id="CLU_000445_133_1_7"/>
<comment type="subcellular location">
    <subcellularLocation>
        <location evidence="2">Cell membrane</location>
        <topology evidence="2">Multi-pass membrane protein</topology>
    </subcellularLocation>
</comment>
<dbReference type="OrthoDB" id="5348736at2"/>
<dbReference type="eggNOG" id="COG4191">
    <property type="taxonomic scope" value="Bacteria"/>
</dbReference>
<dbReference type="PANTHER" id="PTHR43065:SF46">
    <property type="entry name" value="C4-DICARBOXYLATE TRANSPORT SENSOR PROTEIN DCTB"/>
    <property type="match status" value="1"/>
</dbReference>
<organism evidence="16 17">
    <name type="scientific">Arcobacter nitrofigilis (strain ATCC 33309 / DSM 7299 / CCUG 15893 / LMG 7604 / NCTC 12251 / CI)</name>
    <name type="common">Campylobacter nitrofigilis</name>
    <dbReference type="NCBI Taxonomy" id="572480"/>
    <lineage>
        <taxon>Bacteria</taxon>
        <taxon>Pseudomonadati</taxon>
        <taxon>Campylobacterota</taxon>
        <taxon>Epsilonproteobacteria</taxon>
        <taxon>Campylobacterales</taxon>
        <taxon>Arcobacteraceae</taxon>
        <taxon>Arcobacter</taxon>
    </lineage>
</organism>
<keyword evidence="5" id="KW-0597">Phosphoprotein</keyword>
<evidence type="ECO:0000256" key="5">
    <source>
        <dbReference type="ARBA" id="ARBA00022553"/>
    </source>
</evidence>
<proteinExistence type="predicted"/>
<dbReference type="InterPro" id="IPR003594">
    <property type="entry name" value="HATPase_dom"/>
</dbReference>
<evidence type="ECO:0000256" key="11">
    <source>
        <dbReference type="ARBA" id="ARBA00022989"/>
    </source>
</evidence>
<evidence type="ECO:0000256" key="6">
    <source>
        <dbReference type="ARBA" id="ARBA00022679"/>
    </source>
</evidence>
<dbReference type="RefSeq" id="WP_013134831.1">
    <property type="nucleotide sequence ID" value="NC_014166.1"/>
</dbReference>
<evidence type="ECO:0000256" key="7">
    <source>
        <dbReference type="ARBA" id="ARBA00022692"/>
    </source>
</evidence>
<dbReference type="SMART" id="SM00387">
    <property type="entry name" value="HATPase_c"/>
    <property type="match status" value="1"/>
</dbReference>
<evidence type="ECO:0000256" key="3">
    <source>
        <dbReference type="ARBA" id="ARBA00012438"/>
    </source>
</evidence>
<feature type="transmembrane region" description="Helical" evidence="14">
    <location>
        <begin position="13"/>
        <end position="34"/>
    </location>
</feature>
<evidence type="ECO:0000256" key="4">
    <source>
        <dbReference type="ARBA" id="ARBA00022475"/>
    </source>
</evidence>
<keyword evidence="7 14" id="KW-0812">Transmembrane</keyword>
<accession>D5V3A4</accession>
<dbReference type="CDD" id="cd00082">
    <property type="entry name" value="HisKA"/>
    <property type="match status" value="1"/>
</dbReference>
<dbReference type="InterPro" id="IPR036097">
    <property type="entry name" value="HisK_dim/P_sf"/>
</dbReference>